<dbReference type="InterPro" id="IPR003540">
    <property type="entry name" value="ADP-ribosyltransferase"/>
</dbReference>
<dbReference type="SUPFAM" id="SSF56399">
    <property type="entry name" value="ADP-ribosylation"/>
    <property type="match status" value="1"/>
</dbReference>
<dbReference type="EMBL" id="BK015060">
    <property type="protein sequence ID" value="DAD89344.1"/>
    <property type="molecule type" value="Genomic_DNA"/>
</dbReference>
<accession>A0A8S5N4F6</accession>
<dbReference type="Gene3D" id="3.90.176.10">
    <property type="entry name" value="Toxin ADP-ribosyltransferase, Chain A, domain 1"/>
    <property type="match status" value="1"/>
</dbReference>
<evidence type="ECO:0000313" key="2">
    <source>
        <dbReference type="EMBL" id="DAD89344.1"/>
    </source>
</evidence>
<feature type="domain" description="ADP ribosyltransferase" evidence="1">
    <location>
        <begin position="340"/>
        <end position="523"/>
    </location>
</feature>
<dbReference type="GO" id="GO:0005576">
    <property type="term" value="C:extracellular region"/>
    <property type="evidence" value="ECO:0007669"/>
    <property type="project" value="InterPro"/>
</dbReference>
<dbReference type="PROSITE" id="PS51996">
    <property type="entry name" value="TR_MART"/>
    <property type="match status" value="1"/>
</dbReference>
<proteinExistence type="predicted"/>
<reference evidence="2" key="1">
    <citation type="journal article" date="2021" name="Proc. Natl. Acad. Sci. U.S.A.">
        <title>A Catalog of Tens of Thousands of Viruses from Human Metagenomes Reveals Hidden Associations with Chronic Diseases.</title>
        <authorList>
            <person name="Tisza M.J."/>
            <person name="Buck C.B."/>
        </authorList>
    </citation>
    <scope>NUCLEOTIDE SEQUENCE</scope>
    <source>
        <strain evidence="2">CtiJY10</strain>
    </source>
</reference>
<protein>
    <submittedName>
        <fullName evidence="2">Minor capsid protein</fullName>
    </submittedName>
</protein>
<organism evidence="2">
    <name type="scientific">Podoviridae sp. ctiJY10</name>
    <dbReference type="NCBI Taxonomy" id="2826572"/>
    <lineage>
        <taxon>Viruses</taxon>
        <taxon>Duplodnaviria</taxon>
        <taxon>Heunggongvirae</taxon>
        <taxon>Uroviricota</taxon>
        <taxon>Caudoviricetes</taxon>
    </lineage>
</organism>
<dbReference type="Pfam" id="PF03496">
    <property type="entry name" value="ADPrib_exo_Tox"/>
    <property type="match status" value="1"/>
</dbReference>
<sequence length="534" mass="59747">MATFNLNTAELERVKLTKEQQKHIMDIYKNAAKSVAKKAKTLPKTPSAPLYEEHLKNLQKELEKELKKAEMSLKGEIEGNMKSAAQAVIDDNGKFVDKLGLRIKGAYSFVPADIVKSVASGQLYEGKWSLSRALWKNHMKTQYNINAVVAQGIAENKSAYDIAKDLEKYLNPEARKDWDWSKVYPGAAKRVDYNAQRLARTMVSHAYQQAFVRTTKNNPFVEDYVWLSAGGNRTCEVCMERDGKHFPKDSLPLDHPNGMCTFEAYIPQSMTEIADRLADWVEGKADPSLDKWIEGMGGITSEVKDNVQSGTNIQKIPSSKEWISLFERQTTSGMLEMEESAFERFTEAEKASLREYTGSSYKEMNGWLRTAAKRGKEAADNKHGDWYAGDIQRCQSALKKAALEKDLILRRGTDLGDLAGFLDGDFFDNKSILEGMSVKSLNKLFQGKVGQYAGFTSTSSDWNKGFGGDVEIVFYAPKGTQASSIMSISQFGTGEGETLLNAGTTVRINKIEESDGHRNSVIRVFMEILVKNQK</sequence>
<evidence type="ECO:0000259" key="1">
    <source>
        <dbReference type="Pfam" id="PF03496"/>
    </source>
</evidence>
<name>A0A8S5N4F6_9CAUD</name>